<dbReference type="KEGG" id="tcr:504113.30"/>
<evidence type="ECO:0008006" key="5">
    <source>
        <dbReference type="Google" id="ProtNLM"/>
    </source>
</evidence>
<feature type="compositionally biased region" description="Basic residues" evidence="1">
    <location>
        <begin position="149"/>
        <end position="159"/>
    </location>
</feature>
<gene>
    <name evidence="3" type="ORF">Tc00.1047053504113.30</name>
</gene>
<evidence type="ECO:0000313" key="3">
    <source>
        <dbReference type="EMBL" id="EAN82541.1"/>
    </source>
</evidence>
<evidence type="ECO:0000313" key="4">
    <source>
        <dbReference type="Proteomes" id="UP000002296"/>
    </source>
</evidence>
<keyword evidence="2" id="KW-1133">Transmembrane helix</keyword>
<organism evidence="3 4">
    <name type="scientific">Trypanosoma cruzi (strain CL Brener)</name>
    <dbReference type="NCBI Taxonomy" id="353153"/>
    <lineage>
        <taxon>Eukaryota</taxon>
        <taxon>Discoba</taxon>
        <taxon>Euglenozoa</taxon>
        <taxon>Kinetoplastea</taxon>
        <taxon>Metakinetoplastina</taxon>
        <taxon>Trypanosomatida</taxon>
        <taxon>Trypanosomatidae</taxon>
        <taxon>Trypanosoma</taxon>
        <taxon>Schizotrypanum</taxon>
    </lineage>
</organism>
<keyword evidence="2" id="KW-0472">Membrane</keyword>
<evidence type="ECO:0000256" key="2">
    <source>
        <dbReference type="SAM" id="Phobius"/>
    </source>
</evidence>
<keyword evidence="4" id="KW-1185">Reference proteome</keyword>
<sequence length="290" mass="33137">MREWAQYFLYCFLFFMLCLFIIIVVVKFVCLFAFLLLPMFCPCYPTVWRGTKEERRRSVEGLTPSFVALEFVPMVKRDLEKERQLELAAIWGSETDGDLRYPKRRRNMARQPTTTAAAAAADADGASDVLSSLGSDAVGESGGSDRGAPKKKREKKGKKALSAYRLHCFVAPGTERNAVRTVFDAYEPKVEIRVSQKGNLLNKTHYAVLTFRNKAMALHSVKMLDGTDQRELLGVKELKLGLMLSRKEQNASRRSMRKRLHEERERKMVKETEEDVTFIKNFMNLYAPSG</sequence>
<proteinExistence type="predicted"/>
<dbReference type="eggNOG" id="ENOG502RZGZ">
    <property type="taxonomic scope" value="Eukaryota"/>
</dbReference>
<reference evidence="3 4" key="1">
    <citation type="journal article" date="2005" name="Science">
        <title>The genome sequence of Trypanosoma cruzi, etiologic agent of Chagas disease.</title>
        <authorList>
            <person name="El-Sayed N.M."/>
            <person name="Myler P.J."/>
            <person name="Bartholomeu D.C."/>
            <person name="Nilsson D."/>
            <person name="Aggarwal G."/>
            <person name="Tran A.N."/>
            <person name="Ghedin E."/>
            <person name="Worthey E.A."/>
            <person name="Delcher A.L."/>
            <person name="Blandin G."/>
            <person name="Westenberger S.J."/>
            <person name="Caler E."/>
            <person name="Cerqueira G.C."/>
            <person name="Branche C."/>
            <person name="Haas B."/>
            <person name="Anupama A."/>
            <person name="Arner E."/>
            <person name="Aslund L."/>
            <person name="Attipoe P."/>
            <person name="Bontempi E."/>
            <person name="Bringaud F."/>
            <person name="Burton P."/>
            <person name="Cadag E."/>
            <person name="Campbell D.A."/>
            <person name="Carrington M."/>
            <person name="Crabtree J."/>
            <person name="Darban H."/>
            <person name="da Silveira J.F."/>
            <person name="de Jong P."/>
            <person name="Edwards K."/>
            <person name="Englund P.T."/>
            <person name="Fazelina G."/>
            <person name="Feldblyum T."/>
            <person name="Ferella M."/>
            <person name="Frasch A.C."/>
            <person name="Gull K."/>
            <person name="Horn D."/>
            <person name="Hou L."/>
            <person name="Huang Y."/>
            <person name="Kindlund E."/>
            <person name="Klingbeil M."/>
            <person name="Kluge S."/>
            <person name="Koo H."/>
            <person name="Lacerda D."/>
            <person name="Levin M.J."/>
            <person name="Lorenzi H."/>
            <person name="Louie T."/>
            <person name="Machado C.R."/>
            <person name="McCulloch R."/>
            <person name="McKenna A."/>
            <person name="Mizuno Y."/>
            <person name="Mottram J.C."/>
            <person name="Nelson S."/>
            <person name="Ochaya S."/>
            <person name="Osoegawa K."/>
            <person name="Pai G."/>
            <person name="Parsons M."/>
            <person name="Pentony M."/>
            <person name="Pettersson U."/>
            <person name="Pop M."/>
            <person name="Ramirez J.L."/>
            <person name="Rinta J."/>
            <person name="Robertson L."/>
            <person name="Salzberg S.L."/>
            <person name="Sanchez D.O."/>
            <person name="Seyler A."/>
            <person name="Sharma R."/>
            <person name="Shetty J."/>
            <person name="Simpson A.J."/>
            <person name="Sisk E."/>
            <person name="Tammi M.T."/>
            <person name="Tarleton R."/>
            <person name="Teixeira S."/>
            <person name="Van Aken S."/>
            <person name="Vogt C."/>
            <person name="Ward P.N."/>
            <person name="Wickstead B."/>
            <person name="Wortman J."/>
            <person name="White O."/>
            <person name="Fraser C.M."/>
            <person name="Stuart K.D."/>
            <person name="Andersson B."/>
        </authorList>
    </citation>
    <scope>NUCLEOTIDE SEQUENCE [LARGE SCALE GENOMIC DNA]</scope>
    <source>
        <strain evidence="3 4">CL Brener</strain>
    </source>
</reference>
<name>Q4CQI8_TRYCC</name>
<feature type="transmembrane region" description="Helical" evidence="2">
    <location>
        <begin position="7"/>
        <end position="37"/>
    </location>
</feature>
<dbReference type="AlphaFoldDB" id="Q4CQI8"/>
<keyword evidence="2" id="KW-0812">Transmembrane</keyword>
<dbReference type="RefSeq" id="XP_804392.1">
    <property type="nucleotide sequence ID" value="XM_799299.1"/>
</dbReference>
<accession>Q4CQI8</accession>
<protein>
    <recommendedName>
        <fullName evidence="5">RRM domain-containing protein</fullName>
    </recommendedName>
</protein>
<dbReference type="EMBL" id="AAHK01002449">
    <property type="protein sequence ID" value="EAN82541.1"/>
    <property type="molecule type" value="Genomic_DNA"/>
</dbReference>
<evidence type="ECO:0000256" key="1">
    <source>
        <dbReference type="SAM" id="MobiDB-lite"/>
    </source>
</evidence>
<dbReference type="Proteomes" id="UP000002296">
    <property type="component" value="Unassembled WGS sequence"/>
</dbReference>
<feature type="region of interest" description="Disordered" evidence="1">
    <location>
        <begin position="134"/>
        <end position="159"/>
    </location>
</feature>
<dbReference type="PaxDb" id="353153-Q4CQI8"/>
<dbReference type="GeneID" id="3533821"/>
<dbReference type="InParanoid" id="Q4CQI8"/>
<dbReference type="OMA" id="HCFVEPG"/>
<comment type="caution">
    <text evidence="3">The sequence shown here is derived from an EMBL/GenBank/DDBJ whole genome shotgun (WGS) entry which is preliminary data.</text>
</comment>